<accession>A0AAI9ZL62</accession>
<evidence type="ECO:0000256" key="2">
    <source>
        <dbReference type="SAM" id="Phobius"/>
    </source>
</evidence>
<keyword evidence="2" id="KW-1133">Transmembrane helix</keyword>
<evidence type="ECO:0000313" key="4">
    <source>
        <dbReference type="EMBL" id="KAK1625326.1"/>
    </source>
</evidence>
<dbReference type="Proteomes" id="UP001243989">
    <property type="component" value="Unassembled WGS sequence"/>
</dbReference>
<dbReference type="RefSeq" id="XP_060441321.1">
    <property type="nucleotide sequence ID" value="XM_060591066.1"/>
</dbReference>
<dbReference type="GeneID" id="85475928"/>
<evidence type="ECO:0000313" key="5">
    <source>
        <dbReference type="Proteomes" id="UP001243989"/>
    </source>
</evidence>
<protein>
    <submittedName>
        <fullName evidence="4">Uncharacterized protein</fullName>
    </submittedName>
</protein>
<evidence type="ECO:0000256" key="1">
    <source>
        <dbReference type="SAM" id="MobiDB-lite"/>
    </source>
</evidence>
<gene>
    <name evidence="4" type="ORF">BDP81DRAFT_435585</name>
</gene>
<feature type="region of interest" description="Disordered" evidence="1">
    <location>
        <begin position="129"/>
        <end position="154"/>
    </location>
</feature>
<comment type="caution">
    <text evidence="4">The sequence shown here is derived from an EMBL/GenBank/DDBJ whole genome shotgun (WGS) entry which is preliminary data.</text>
</comment>
<feature type="transmembrane region" description="Helical" evidence="2">
    <location>
        <begin position="86"/>
        <end position="107"/>
    </location>
</feature>
<keyword evidence="3" id="KW-0732">Signal</keyword>
<proteinExistence type="predicted"/>
<organism evidence="4 5">
    <name type="scientific">Colletotrichum phormii</name>
    <dbReference type="NCBI Taxonomy" id="359342"/>
    <lineage>
        <taxon>Eukaryota</taxon>
        <taxon>Fungi</taxon>
        <taxon>Dikarya</taxon>
        <taxon>Ascomycota</taxon>
        <taxon>Pezizomycotina</taxon>
        <taxon>Sordariomycetes</taxon>
        <taxon>Hypocreomycetidae</taxon>
        <taxon>Glomerellales</taxon>
        <taxon>Glomerellaceae</taxon>
        <taxon>Colletotrichum</taxon>
        <taxon>Colletotrichum acutatum species complex</taxon>
    </lineage>
</organism>
<name>A0AAI9ZL62_9PEZI</name>
<feature type="chain" id="PRO_5042538492" evidence="3">
    <location>
        <begin position="16"/>
        <end position="154"/>
    </location>
</feature>
<dbReference type="EMBL" id="JAHMHQ010000020">
    <property type="protein sequence ID" value="KAK1625326.1"/>
    <property type="molecule type" value="Genomic_DNA"/>
</dbReference>
<dbReference type="NCBIfam" id="TIGR01167">
    <property type="entry name" value="LPXTG_anchor"/>
    <property type="match status" value="1"/>
</dbReference>
<keyword evidence="5" id="KW-1185">Reference proteome</keyword>
<reference evidence="4" key="1">
    <citation type="submission" date="2021-06" db="EMBL/GenBank/DDBJ databases">
        <title>Comparative genomics, transcriptomics and evolutionary studies reveal genomic signatures of adaptation to plant cell wall in hemibiotrophic fungi.</title>
        <authorList>
            <consortium name="DOE Joint Genome Institute"/>
            <person name="Baroncelli R."/>
            <person name="Diaz J.F."/>
            <person name="Benocci T."/>
            <person name="Peng M."/>
            <person name="Battaglia E."/>
            <person name="Haridas S."/>
            <person name="Andreopoulos W."/>
            <person name="Labutti K."/>
            <person name="Pangilinan J."/>
            <person name="Floch G.L."/>
            <person name="Makela M.R."/>
            <person name="Henrissat B."/>
            <person name="Grigoriev I.V."/>
            <person name="Crouch J.A."/>
            <person name="De Vries R.P."/>
            <person name="Sukno S.A."/>
            <person name="Thon M.R."/>
        </authorList>
    </citation>
    <scope>NUCLEOTIDE SEQUENCE</scope>
    <source>
        <strain evidence="4">CBS 102054</strain>
    </source>
</reference>
<sequence>MALVLISCLVARTPADISRARDTASSACAHVSKRRLSTTGPLSVSSTPRTVEVAVEQSVSARDAAVGQQDQLGETVSTKGGISTGAITGTAVAVVAAVLLVLALVYLGRKKRRTIFEEAGYGGETATELTGKRSLGHGTRTERTISWEAPSSAH</sequence>
<feature type="signal peptide" evidence="3">
    <location>
        <begin position="1"/>
        <end position="15"/>
    </location>
</feature>
<keyword evidence="2" id="KW-0812">Transmembrane</keyword>
<dbReference type="AlphaFoldDB" id="A0AAI9ZL62"/>
<keyword evidence="2" id="KW-0472">Membrane</keyword>
<evidence type="ECO:0000256" key="3">
    <source>
        <dbReference type="SAM" id="SignalP"/>
    </source>
</evidence>